<dbReference type="InterPro" id="IPR036396">
    <property type="entry name" value="Cyt_P450_sf"/>
</dbReference>
<evidence type="ECO:0000313" key="12">
    <source>
        <dbReference type="EMBL" id="KAK2659694.1"/>
    </source>
</evidence>
<evidence type="ECO:0000256" key="1">
    <source>
        <dbReference type="ARBA" id="ARBA00001971"/>
    </source>
</evidence>
<dbReference type="PRINTS" id="PR00463">
    <property type="entry name" value="EP450I"/>
</dbReference>
<evidence type="ECO:0000256" key="5">
    <source>
        <dbReference type="ARBA" id="ARBA00022692"/>
    </source>
</evidence>
<dbReference type="PANTHER" id="PTHR47953">
    <property type="entry name" value="OS08G0105600 PROTEIN"/>
    <property type="match status" value="1"/>
</dbReference>
<proteinExistence type="inferred from homology"/>
<evidence type="ECO:0000256" key="9">
    <source>
        <dbReference type="ARBA" id="ARBA00023004"/>
    </source>
</evidence>
<keyword evidence="9" id="KW-0408">Iron</keyword>
<accession>A0AAE0CQG8</accession>
<dbReference type="EMBL" id="JANJYI010000002">
    <property type="protein sequence ID" value="KAK2659694.1"/>
    <property type="molecule type" value="Genomic_DNA"/>
</dbReference>
<dbReference type="InterPro" id="IPR001128">
    <property type="entry name" value="Cyt_P450"/>
</dbReference>
<dbReference type="InterPro" id="IPR052306">
    <property type="entry name" value="CYP450_71D"/>
</dbReference>
<dbReference type="Pfam" id="PF00067">
    <property type="entry name" value="p450"/>
    <property type="match status" value="1"/>
</dbReference>
<dbReference type="SUPFAM" id="SSF48264">
    <property type="entry name" value="Cytochrome P450"/>
    <property type="match status" value="1"/>
</dbReference>
<keyword evidence="13" id="KW-1185">Reference proteome</keyword>
<keyword evidence="5" id="KW-0812">Transmembrane</keyword>
<evidence type="ECO:0000313" key="13">
    <source>
        <dbReference type="Proteomes" id="UP001280121"/>
    </source>
</evidence>
<dbReference type="GO" id="GO:0005506">
    <property type="term" value="F:iron ion binding"/>
    <property type="evidence" value="ECO:0007669"/>
    <property type="project" value="InterPro"/>
</dbReference>
<comment type="subcellular location">
    <subcellularLocation>
        <location evidence="2">Membrane</location>
        <topology evidence="2">Single-pass membrane protein</topology>
    </subcellularLocation>
</comment>
<protein>
    <recommendedName>
        <fullName evidence="14">Cytochrome P450</fullName>
    </recommendedName>
</protein>
<comment type="similarity">
    <text evidence="3">Belongs to the cytochrome P450 family.</text>
</comment>
<dbReference type="InterPro" id="IPR002401">
    <property type="entry name" value="Cyt_P450_E_grp-I"/>
</dbReference>
<gene>
    <name evidence="12" type="ORF">Ddye_006227</name>
</gene>
<dbReference type="PANTHER" id="PTHR47953:SF19">
    <property type="entry name" value="OS06G0641600 PROTEIN"/>
    <property type="match status" value="1"/>
</dbReference>
<reference evidence="12" key="1">
    <citation type="journal article" date="2023" name="Plant J.">
        <title>Genome sequences and population genomics provide insights into the demographic history, inbreeding, and mutation load of two 'living fossil' tree species of Dipteronia.</title>
        <authorList>
            <person name="Feng Y."/>
            <person name="Comes H.P."/>
            <person name="Chen J."/>
            <person name="Zhu S."/>
            <person name="Lu R."/>
            <person name="Zhang X."/>
            <person name="Li P."/>
            <person name="Qiu J."/>
            <person name="Olsen K.M."/>
            <person name="Qiu Y."/>
        </authorList>
    </citation>
    <scope>NUCLEOTIDE SEQUENCE</scope>
    <source>
        <strain evidence="12">KIB01</strain>
    </source>
</reference>
<evidence type="ECO:0000256" key="4">
    <source>
        <dbReference type="ARBA" id="ARBA00022617"/>
    </source>
</evidence>
<keyword evidence="8" id="KW-0560">Oxidoreductase</keyword>
<keyword evidence="11" id="KW-0472">Membrane</keyword>
<dbReference type="AlphaFoldDB" id="A0AAE0CQG8"/>
<dbReference type="GO" id="GO:0004497">
    <property type="term" value="F:monooxygenase activity"/>
    <property type="evidence" value="ECO:0007669"/>
    <property type="project" value="UniProtKB-KW"/>
</dbReference>
<name>A0AAE0CQG8_9ROSI</name>
<evidence type="ECO:0000256" key="10">
    <source>
        <dbReference type="ARBA" id="ARBA00023033"/>
    </source>
</evidence>
<dbReference type="GO" id="GO:0020037">
    <property type="term" value="F:heme binding"/>
    <property type="evidence" value="ECO:0007669"/>
    <property type="project" value="InterPro"/>
</dbReference>
<dbReference type="GO" id="GO:0016705">
    <property type="term" value="F:oxidoreductase activity, acting on paired donors, with incorporation or reduction of molecular oxygen"/>
    <property type="evidence" value="ECO:0007669"/>
    <property type="project" value="InterPro"/>
</dbReference>
<dbReference type="GO" id="GO:0016020">
    <property type="term" value="C:membrane"/>
    <property type="evidence" value="ECO:0007669"/>
    <property type="project" value="UniProtKB-SubCell"/>
</dbReference>
<evidence type="ECO:0000256" key="6">
    <source>
        <dbReference type="ARBA" id="ARBA00022723"/>
    </source>
</evidence>
<keyword evidence="7" id="KW-1133">Transmembrane helix</keyword>
<evidence type="ECO:0008006" key="14">
    <source>
        <dbReference type="Google" id="ProtNLM"/>
    </source>
</evidence>
<dbReference type="Proteomes" id="UP001280121">
    <property type="component" value="Unassembled WGS sequence"/>
</dbReference>
<comment type="cofactor">
    <cofactor evidence="1">
        <name>heme</name>
        <dbReference type="ChEBI" id="CHEBI:30413"/>
    </cofactor>
</comment>
<keyword evidence="10" id="KW-0503">Monooxygenase</keyword>
<evidence type="ECO:0000256" key="3">
    <source>
        <dbReference type="ARBA" id="ARBA00010617"/>
    </source>
</evidence>
<keyword evidence="4" id="KW-0349">Heme</keyword>
<evidence type="ECO:0000256" key="8">
    <source>
        <dbReference type="ARBA" id="ARBA00023002"/>
    </source>
</evidence>
<comment type="caution">
    <text evidence="12">The sequence shown here is derived from an EMBL/GenBank/DDBJ whole genome shotgun (WGS) entry which is preliminary data.</text>
</comment>
<evidence type="ECO:0000256" key="2">
    <source>
        <dbReference type="ARBA" id="ARBA00004167"/>
    </source>
</evidence>
<evidence type="ECO:0000256" key="11">
    <source>
        <dbReference type="ARBA" id="ARBA00023136"/>
    </source>
</evidence>
<dbReference type="Gene3D" id="1.10.630.10">
    <property type="entry name" value="Cytochrome P450"/>
    <property type="match status" value="1"/>
</dbReference>
<keyword evidence="6" id="KW-0479">Metal-binding</keyword>
<sequence>MAQAEVRQVFNRKGIVDETSINEMKFLKQIIKETLRLHPTAPLLLPRESREGCVINGFDIPAKTNVVINGWAIGRDPEHWTDPESFIPERFNDSTIDYNGTNTIWFW</sequence>
<evidence type="ECO:0000256" key="7">
    <source>
        <dbReference type="ARBA" id="ARBA00022989"/>
    </source>
</evidence>
<organism evidence="12 13">
    <name type="scientific">Dipteronia dyeriana</name>
    <dbReference type="NCBI Taxonomy" id="168575"/>
    <lineage>
        <taxon>Eukaryota</taxon>
        <taxon>Viridiplantae</taxon>
        <taxon>Streptophyta</taxon>
        <taxon>Embryophyta</taxon>
        <taxon>Tracheophyta</taxon>
        <taxon>Spermatophyta</taxon>
        <taxon>Magnoliopsida</taxon>
        <taxon>eudicotyledons</taxon>
        <taxon>Gunneridae</taxon>
        <taxon>Pentapetalae</taxon>
        <taxon>rosids</taxon>
        <taxon>malvids</taxon>
        <taxon>Sapindales</taxon>
        <taxon>Sapindaceae</taxon>
        <taxon>Hippocastanoideae</taxon>
        <taxon>Acereae</taxon>
        <taxon>Dipteronia</taxon>
    </lineage>
</organism>